<dbReference type="EMBL" id="CAFZ01000524">
    <property type="protein sequence ID" value="CCA75799.1"/>
    <property type="molecule type" value="Genomic_DNA"/>
</dbReference>
<dbReference type="InterPro" id="IPR036047">
    <property type="entry name" value="F-box-like_dom_sf"/>
</dbReference>
<reference evidence="2 3" key="1">
    <citation type="journal article" date="2011" name="PLoS Pathog.">
        <title>Endophytic Life Strategies Decoded by Genome and Transcriptome Analyses of the Mutualistic Root Symbiont Piriformospora indica.</title>
        <authorList>
            <person name="Zuccaro A."/>
            <person name="Lahrmann U."/>
            <person name="Guldener U."/>
            <person name="Langen G."/>
            <person name="Pfiffi S."/>
            <person name="Biedenkopf D."/>
            <person name="Wong P."/>
            <person name="Samans B."/>
            <person name="Grimm C."/>
            <person name="Basiewicz M."/>
            <person name="Murat C."/>
            <person name="Martin F."/>
            <person name="Kogel K.H."/>
        </authorList>
    </citation>
    <scope>NUCLEOTIDE SEQUENCE [LARGE SCALE GENOMIC DNA]</scope>
    <source>
        <strain evidence="2 3">DSM 11827</strain>
    </source>
</reference>
<dbReference type="Pfam" id="PF12937">
    <property type="entry name" value="F-box-like"/>
    <property type="match status" value="1"/>
</dbReference>
<organism evidence="2 3">
    <name type="scientific">Serendipita indica (strain DSM 11827)</name>
    <name type="common">Root endophyte fungus</name>
    <name type="synonym">Piriformospora indica</name>
    <dbReference type="NCBI Taxonomy" id="1109443"/>
    <lineage>
        <taxon>Eukaryota</taxon>
        <taxon>Fungi</taxon>
        <taxon>Dikarya</taxon>
        <taxon>Basidiomycota</taxon>
        <taxon>Agaricomycotina</taxon>
        <taxon>Agaricomycetes</taxon>
        <taxon>Sebacinales</taxon>
        <taxon>Serendipitaceae</taxon>
        <taxon>Serendipita</taxon>
    </lineage>
</organism>
<dbReference type="AlphaFoldDB" id="G4TWV6"/>
<evidence type="ECO:0000313" key="3">
    <source>
        <dbReference type="Proteomes" id="UP000007148"/>
    </source>
</evidence>
<comment type="caution">
    <text evidence="2">The sequence shown here is derived from an EMBL/GenBank/DDBJ whole genome shotgun (WGS) entry which is preliminary data.</text>
</comment>
<dbReference type="InterPro" id="IPR001810">
    <property type="entry name" value="F-box_dom"/>
</dbReference>
<gene>
    <name evidence="2" type="ORF">PIIN_09787</name>
</gene>
<accession>G4TWV6</accession>
<evidence type="ECO:0000313" key="2">
    <source>
        <dbReference type="EMBL" id="CCA75799.1"/>
    </source>
</evidence>
<evidence type="ECO:0000259" key="1">
    <source>
        <dbReference type="Pfam" id="PF12937"/>
    </source>
</evidence>
<keyword evidence="3" id="KW-1185">Reference proteome</keyword>
<dbReference type="Gene3D" id="3.80.10.10">
    <property type="entry name" value="Ribonuclease Inhibitor"/>
    <property type="match status" value="1"/>
</dbReference>
<proteinExistence type="predicted"/>
<protein>
    <recommendedName>
        <fullName evidence="1">F-box domain-containing protein</fullName>
    </recommendedName>
</protein>
<feature type="domain" description="F-box" evidence="1">
    <location>
        <begin position="4"/>
        <end position="48"/>
    </location>
</feature>
<dbReference type="HOGENOM" id="CLU_844992_0_0_1"/>
<dbReference type="InterPro" id="IPR032675">
    <property type="entry name" value="LRR_dom_sf"/>
</dbReference>
<dbReference type="Proteomes" id="UP000007148">
    <property type="component" value="Unassembled WGS sequence"/>
</dbReference>
<dbReference type="InParanoid" id="G4TWV6"/>
<sequence length="283" mass="32543">MSFHLPNELWEIIFDGLLGRRRTLKACSLVCRSWKTLAWKRLFRILYLRYPKWEAPEILPNSRSWNVLWARPPKQTPAPRRAGEGWAPMLRFFNSPLHPTQHTTKIRIEIFLHESVVSPPSGIFKPGSSRFPQLREIHVSAFNLPLRTGEPWAYLNNIISQVTTLELAHVNFRSFDDFMALLASSRCIELIMSDSTWRTATNVQSSPPRLHPPPMHRLSLARIDTLAITALCDWLGHFNHLPKIREVTLRGCSPNTAFRSGYKQRPLVSDSLIIGLFIMLCAS</sequence>
<dbReference type="SUPFAM" id="SSF81383">
    <property type="entry name" value="F-box domain"/>
    <property type="match status" value="1"/>
</dbReference>
<dbReference type="OrthoDB" id="2788229at2759"/>
<name>G4TWV6_SERID</name>